<name>A0A0B4XMA2_9GAMM</name>
<evidence type="ECO:0008006" key="3">
    <source>
        <dbReference type="Google" id="ProtNLM"/>
    </source>
</evidence>
<dbReference type="EMBL" id="CP004387">
    <property type="protein sequence ID" value="AJD48281.1"/>
    <property type="molecule type" value="Genomic_DNA"/>
</dbReference>
<sequence>MSVVAITGVLLLLYAHRGKRRDDLNLKYFSQAEFGAYWPMMNIGLLKKLDAFRAALGYPVAISPAAGAIGRPIIGSDGQLGEAESSAEKSWHNYLLHGEIMAIDVMPVPPGGATPAERQRWVDVARQVGFTGIGVYPHWRPRPGLHLDVRTDRTPDNPATWAGVRNDQGKQVYVGIQQGVLA</sequence>
<dbReference type="KEGG" id="apac:S7S_09345"/>
<dbReference type="HOGENOM" id="CLU_1479117_0_0_6"/>
<dbReference type="AlphaFoldDB" id="A0A0B4XMA2"/>
<dbReference type="OrthoDB" id="7064640at2"/>
<organism evidence="1 2">
    <name type="scientific">Isoalcanivorax pacificus W11-5</name>
    <dbReference type="NCBI Taxonomy" id="391936"/>
    <lineage>
        <taxon>Bacteria</taxon>
        <taxon>Pseudomonadati</taxon>
        <taxon>Pseudomonadota</taxon>
        <taxon>Gammaproteobacteria</taxon>
        <taxon>Oceanospirillales</taxon>
        <taxon>Alcanivoracaceae</taxon>
        <taxon>Isoalcanivorax</taxon>
    </lineage>
</organism>
<proteinExistence type="predicted"/>
<dbReference type="Proteomes" id="UP000006764">
    <property type="component" value="Chromosome"/>
</dbReference>
<dbReference type="RefSeq" id="WP_008737802.1">
    <property type="nucleotide sequence ID" value="NZ_CP004387.1"/>
</dbReference>
<evidence type="ECO:0000313" key="1">
    <source>
        <dbReference type="EMBL" id="AJD48281.1"/>
    </source>
</evidence>
<keyword evidence="2" id="KW-1185">Reference proteome</keyword>
<protein>
    <recommendedName>
        <fullName evidence="3">Peptidase M15A C-terminal domain-containing protein</fullName>
    </recommendedName>
</protein>
<reference evidence="1 2" key="1">
    <citation type="journal article" date="2012" name="J. Bacteriol.">
        <title>Genome sequence of an alkane-degrading bacterium, Alcanivorax pacificus type strain W11-5, isolated from deep sea sediment.</title>
        <authorList>
            <person name="Lai Q."/>
            <person name="Shao Z."/>
        </authorList>
    </citation>
    <scope>NUCLEOTIDE SEQUENCE [LARGE SCALE GENOMIC DNA]</scope>
    <source>
        <strain evidence="1 2">W11-5</strain>
    </source>
</reference>
<gene>
    <name evidence="1" type="ORF">S7S_09345</name>
</gene>
<accession>A0A0B4XMA2</accession>
<evidence type="ECO:0000313" key="2">
    <source>
        <dbReference type="Proteomes" id="UP000006764"/>
    </source>
</evidence>
<dbReference type="STRING" id="391936.S7S_09345"/>